<evidence type="ECO:0000259" key="4">
    <source>
        <dbReference type="PROSITE" id="PS51118"/>
    </source>
</evidence>
<sequence>MNPKENTTQIQAQIRALQDTIYVIGGKWKLPIIHSICKGNRRFSDIQHSIPGITKRMLSRSLKELEDNKLVVRKVDPDFTATIEYEFTQYALEYGNLILEMIRWGQNHQKVITGKAIPMTKR</sequence>
<dbReference type="Gene3D" id="1.10.10.10">
    <property type="entry name" value="Winged helix-like DNA-binding domain superfamily/Winged helix DNA-binding domain"/>
    <property type="match status" value="1"/>
</dbReference>
<dbReference type="PANTHER" id="PTHR33204">
    <property type="entry name" value="TRANSCRIPTIONAL REGULATOR, MARR FAMILY"/>
    <property type="match status" value="1"/>
</dbReference>
<protein>
    <submittedName>
        <fullName evidence="5">Helix-turn-helix domain-containing protein</fullName>
    </submittedName>
</protein>
<evidence type="ECO:0000256" key="1">
    <source>
        <dbReference type="ARBA" id="ARBA00023015"/>
    </source>
</evidence>
<evidence type="ECO:0000256" key="2">
    <source>
        <dbReference type="ARBA" id="ARBA00023125"/>
    </source>
</evidence>
<accession>A0AAU8FGM2</accession>
<dbReference type="InterPro" id="IPR036388">
    <property type="entry name" value="WH-like_DNA-bd_sf"/>
</dbReference>
<dbReference type="InterPro" id="IPR036390">
    <property type="entry name" value="WH_DNA-bd_sf"/>
</dbReference>
<keyword evidence="1" id="KW-0805">Transcription regulation</keyword>
<dbReference type="InterPro" id="IPR002577">
    <property type="entry name" value="HTH_HxlR"/>
</dbReference>
<evidence type="ECO:0000313" key="5">
    <source>
        <dbReference type="EMBL" id="XCH23400.1"/>
    </source>
</evidence>
<evidence type="ECO:0000256" key="3">
    <source>
        <dbReference type="ARBA" id="ARBA00023163"/>
    </source>
</evidence>
<organism evidence="5">
    <name type="scientific">Dyadobacter sp. 676</name>
    <dbReference type="NCBI Taxonomy" id="3088362"/>
    <lineage>
        <taxon>Bacteria</taxon>
        <taxon>Pseudomonadati</taxon>
        <taxon>Bacteroidota</taxon>
        <taxon>Cytophagia</taxon>
        <taxon>Cytophagales</taxon>
        <taxon>Spirosomataceae</taxon>
        <taxon>Dyadobacter</taxon>
    </lineage>
</organism>
<dbReference type="SUPFAM" id="SSF46785">
    <property type="entry name" value="Winged helix' DNA-binding domain"/>
    <property type="match status" value="1"/>
</dbReference>
<keyword evidence="2" id="KW-0238">DNA-binding</keyword>
<reference evidence="5" key="1">
    <citation type="submission" date="2024-06" db="EMBL/GenBank/DDBJ databases">
        <title>Sequencing and assembly of the genome of Dyadobacter sp. strain 676, a symbiont of Cyamopsis tetragonoloba.</title>
        <authorList>
            <person name="Guro P."/>
            <person name="Sazanova A."/>
            <person name="Kuznetsova I."/>
            <person name="Belimov A."/>
            <person name="Safronova V."/>
        </authorList>
    </citation>
    <scope>NUCLEOTIDE SEQUENCE</scope>
    <source>
        <strain evidence="5">676</strain>
    </source>
</reference>
<dbReference type="RefSeq" id="WP_353718726.1">
    <property type="nucleotide sequence ID" value="NZ_CP159289.1"/>
</dbReference>
<keyword evidence="3" id="KW-0804">Transcription</keyword>
<dbReference type="PROSITE" id="PS51118">
    <property type="entry name" value="HTH_HXLR"/>
    <property type="match status" value="1"/>
</dbReference>
<dbReference type="Pfam" id="PF01638">
    <property type="entry name" value="HxlR"/>
    <property type="match status" value="1"/>
</dbReference>
<dbReference type="GO" id="GO:0003677">
    <property type="term" value="F:DNA binding"/>
    <property type="evidence" value="ECO:0007669"/>
    <property type="project" value="UniProtKB-KW"/>
</dbReference>
<gene>
    <name evidence="5" type="ORF">ABV298_24220</name>
</gene>
<name>A0AAU8FGM2_9BACT</name>
<proteinExistence type="predicted"/>
<dbReference type="AlphaFoldDB" id="A0AAU8FGM2"/>
<feature type="domain" description="HTH hxlR-type" evidence="4">
    <location>
        <begin position="12"/>
        <end position="113"/>
    </location>
</feature>
<dbReference type="EMBL" id="CP159289">
    <property type="protein sequence ID" value="XCH23400.1"/>
    <property type="molecule type" value="Genomic_DNA"/>
</dbReference>